<dbReference type="EMBL" id="FUZO01000001">
    <property type="protein sequence ID" value="SKC39132.1"/>
    <property type="molecule type" value="Genomic_DNA"/>
</dbReference>
<evidence type="ECO:0000259" key="2">
    <source>
        <dbReference type="Pfam" id="PF07944"/>
    </source>
</evidence>
<dbReference type="RefSeq" id="WP_079704546.1">
    <property type="nucleotide sequence ID" value="NZ_FUZO01000001.1"/>
</dbReference>
<organism evidence="5 6">
    <name type="scientific">Plantibacter cousiniae</name>
    <name type="common">nom. nud.</name>
    <dbReference type="NCBI Taxonomy" id="199709"/>
    <lineage>
        <taxon>Bacteria</taxon>
        <taxon>Bacillati</taxon>
        <taxon>Actinomycetota</taxon>
        <taxon>Actinomycetes</taxon>
        <taxon>Micrococcales</taxon>
        <taxon>Microbacteriaceae</taxon>
        <taxon>Plantibacter</taxon>
    </lineage>
</organism>
<accession>A0ABY1LGV2</accession>
<dbReference type="InterPro" id="IPR008928">
    <property type="entry name" value="6-hairpin_glycosidase_sf"/>
</dbReference>
<evidence type="ECO:0008006" key="7">
    <source>
        <dbReference type="Google" id="ProtNLM"/>
    </source>
</evidence>
<evidence type="ECO:0000313" key="5">
    <source>
        <dbReference type="EMBL" id="SKC39132.1"/>
    </source>
</evidence>
<dbReference type="InterPro" id="IPR012878">
    <property type="entry name" value="Beta-AFase-like_GH127_cat"/>
</dbReference>
<dbReference type="SUPFAM" id="SSF48208">
    <property type="entry name" value="Six-hairpin glycosidases"/>
    <property type="match status" value="1"/>
</dbReference>
<gene>
    <name evidence="5" type="ORF">SAMN06295973_0475</name>
</gene>
<dbReference type="Pfam" id="PF20737">
    <property type="entry name" value="Glyco_hydro127C"/>
    <property type="match status" value="1"/>
</dbReference>
<comment type="caution">
    <text evidence="5">The sequence shown here is derived from an EMBL/GenBank/DDBJ whole genome shotgun (WGS) entry which is preliminary data.</text>
</comment>
<dbReference type="Proteomes" id="UP000190827">
    <property type="component" value="Unassembled WGS sequence"/>
</dbReference>
<feature type="region of interest" description="Disordered" evidence="1">
    <location>
        <begin position="389"/>
        <end position="408"/>
    </location>
</feature>
<evidence type="ECO:0000256" key="1">
    <source>
        <dbReference type="SAM" id="MobiDB-lite"/>
    </source>
</evidence>
<dbReference type="PANTHER" id="PTHR43465">
    <property type="entry name" value="DUF1680 DOMAIN PROTEIN (AFU_ORTHOLOGUE AFUA_1G08910)"/>
    <property type="match status" value="1"/>
</dbReference>
<dbReference type="InterPro" id="IPR049174">
    <property type="entry name" value="Beta-AFase-like"/>
</dbReference>
<proteinExistence type="predicted"/>
<dbReference type="InterPro" id="IPR049046">
    <property type="entry name" value="Beta-AFase-like_GH127_middle"/>
</dbReference>
<feature type="domain" description="Non-reducing end beta-L-arabinofuranosidase-like GH127 middle" evidence="3">
    <location>
        <begin position="442"/>
        <end position="540"/>
    </location>
</feature>
<sequence length="658" mass="71337">MSTTTSTTPTTSTTSVTVAAPVVPTTGALTPLGLDEVRITDGFWADRQRVNGTATLPHVEHWLEREGWLRNFDLAAAGTLPEGRRGREFADSEVYKYLEAVAWELGRLGGDEALESRFRAIVDRVAAAQEADGYLNTRFGRPGQGERWSDLEWGHELYCLGHLFQAAVARERTSPGSDDGLLGIATRAADLICEVFGTDGIQSVCGHAEVEVGLAELSRVTGEPRYLELASLFVERRGTGVLQDIEWGRAYFQDDVPIREAEALRGHAVRANYLAAGATDIAVEQSDAGLLDALRGQWDRTIARRTYLTGGQGSHHQDEAFGEDFELPSDRAYSETCAGIASIMFSWRLLLEDRDVRYADHIERVLYNVVATSPSAAGTAFFYANTLHQRTPGESSPDDEVSPRASSSERAPWFDVSCCPPNVARTLASLAAFVATSDDRGVQIHQFASATIDTVIGGEHGGRFRAELVTDYPRSGVVTMRIVEAPSGPVTVSLRVPSWADDAVVTVRPVDGEPTDRAVTPGYADVERSFVPGDVVELAFSVRPRVTLPDPRVDAIRGSVAIERGPEVYCVESVDLPGGDEAIARIEVGEGVVPVEDADGRLSIELRTRSLADTAWPYGDAFAGSGPDETFTASIAPYHSWAERGPSTMRVWIPIARA</sequence>
<feature type="domain" description="Non-reducing end beta-L-arabinofuranosidase-like GH127 C-terminal" evidence="4">
    <location>
        <begin position="545"/>
        <end position="654"/>
    </location>
</feature>
<keyword evidence="6" id="KW-1185">Reference proteome</keyword>
<evidence type="ECO:0000259" key="3">
    <source>
        <dbReference type="Pfam" id="PF20736"/>
    </source>
</evidence>
<protein>
    <recommendedName>
        <fullName evidence="7">Glycoside hydrolase family 127 protein</fullName>
    </recommendedName>
</protein>
<feature type="domain" description="Non-reducing end beta-L-arabinofuranosidase-like GH127 catalytic" evidence="2">
    <location>
        <begin position="36"/>
        <end position="431"/>
    </location>
</feature>
<reference evidence="5 6" key="1">
    <citation type="submission" date="2017-02" db="EMBL/GenBank/DDBJ databases">
        <authorList>
            <person name="Varghese N."/>
            <person name="Submissions S."/>
        </authorList>
    </citation>
    <scope>NUCLEOTIDE SEQUENCE [LARGE SCALE GENOMIC DNA]</scope>
    <source>
        <strain evidence="5 6">VKM Ac-1787</strain>
    </source>
</reference>
<dbReference type="InterPro" id="IPR049049">
    <property type="entry name" value="Beta-AFase-like_GH127_C"/>
</dbReference>
<evidence type="ECO:0000313" key="6">
    <source>
        <dbReference type="Proteomes" id="UP000190827"/>
    </source>
</evidence>
<evidence type="ECO:0000259" key="4">
    <source>
        <dbReference type="Pfam" id="PF20737"/>
    </source>
</evidence>
<name>A0ABY1LGV2_9MICO</name>
<dbReference type="Pfam" id="PF07944">
    <property type="entry name" value="Beta-AFase-like_GH127_cat"/>
    <property type="match status" value="1"/>
</dbReference>
<dbReference type="PANTHER" id="PTHR43465:SF2">
    <property type="entry name" value="DUF1680 DOMAIN PROTEIN (AFU_ORTHOLOGUE AFUA_1G08910)"/>
    <property type="match status" value="1"/>
</dbReference>
<dbReference type="Pfam" id="PF20736">
    <property type="entry name" value="Glyco_hydro127M"/>
    <property type="match status" value="1"/>
</dbReference>